<accession>A0A9P0QTR4</accession>
<dbReference type="GO" id="GO:0015205">
    <property type="term" value="F:nucleobase transmembrane transporter activity"/>
    <property type="evidence" value="ECO:0007669"/>
    <property type="project" value="TreeGrafter"/>
</dbReference>
<protein>
    <submittedName>
        <fullName evidence="7">Nicotinamide riboside transporter 1</fullName>
    </submittedName>
</protein>
<feature type="transmembrane region" description="Helical" evidence="6">
    <location>
        <begin position="393"/>
        <end position="417"/>
    </location>
</feature>
<dbReference type="Gene3D" id="1.10.4160.10">
    <property type="entry name" value="Hydantoin permease"/>
    <property type="match status" value="1"/>
</dbReference>
<name>A0A9P0QTR4_9ASCO</name>
<feature type="transmembrane region" description="Helical" evidence="6">
    <location>
        <begin position="438"/>
        <end position="459"/>
    </location>
</feature>
<evidence type="ECO:0000256" key="6">
    <source>
        <dbReference type="SAM" id="Phobius"/>
    </source>
</evidence>
<proteinExistence type="inferred from homology"/>
<comment type="caution">
    <text evidence="7">The sequence shown here is derived from an EMBL/GenBank/DDBJ whole genome shotgun (WGS) entry which is preliminary data.</text>
</comment>
<evidence type="ECO:0000256" key="2">
    <source>
        <dbReference type="ARBA" id="ARBA00008974"/>
    </source>
</evidence>
<reference evidence="7" key="1">
    <citation type="submission" date="2022-03" db="EMBL/GenBank/DDBJ databases">
        <authorList>
            <person name="Legras J.-L."/>
            <person name="Devillers H."/>
            <person name="Grondin C."/>
        </authorList>
    </citation>
    <scope>NUCLEOTIDE SEQUENCE</scope>
    <source>
        <strain evidence="7">CLIB 1423</strain>
    </source>
</reference>
<organism evidence="7 8">
    <name type="scientific">[Candida] railenensis</name>
    <dbReference type="NCBI Taxonomy" id="45579"/>
    <lineage>
        <taxon>Eukaryota</taxon>
        <taxon>Fungi</taxon>
        <taxon>Dikarya</taxon>
        <taxon>Ascomycota</taxon>
        <taxon>Saccharomycotina</taxon>
        <taxon>Pichiomycetes</taxon>
        <taxon>Debaryomycetaceae</taxon>
        <taxon>Kurtzmaniella</taxon>
    </lineage>
</organism>
<evidence type="ECO:0000256" key="3">
    <source>
        <dbReference type="ARBA" id="ARBA00022692"/>
    </source>
</evidence>
<sequence>MTYSDRITRLSKFLEVPHDTEPTILQNKDLEPMPPSRRVWGFFSFAGYWGNPNFTIGTWSAGSALIATGLNVGNIMGAIVIGNVVFAIYTCLNSGPGQKFHIGYTVCQRMIFGIYGSGFGIIMRIILSIIFYGSQSWLGSQGLVVIFSSFSKSYMNMENTFPDSVAMTTRDFIAFLVFQIVQMFFFLMRPEKMNSYVNVACMITAVSFVAVLITCLKKNGGSPGSLLSAKSTLSTSDTAWMWIYTMSIWFGSLSPNVTNQSDFSRFASSRLKMYLGIFAGILVGGTFVPIAGIVASSACEELYGEAYWLPTDISLRWMADNYSSGCRAANFFLGFCFTASQLTFNVLADGFSGGMDLAGVWPKYINIRRGAIITALLSWAVQPWNFYNTSSAFLDVMGAFGVFVTPIIAIIVADFHIVRRGKIPLSDLYSLETDGTFYFTKGFNFRAFGVWVVSCVPGIPGLVKSVKADANVPVGLTNYFYGNIFLEFIPPLILYVIVCRIFPVKNAGTVDKLDVFNAFTLEECEKLGILPNDTIEGVEASDIEIIVEEKDMATIKQISV</sequence>
<dbReference type="InterPro" id="IPR012681">
    <property type="entry name" value="NCS1"/>
</dbReference>
<dbReference type="Proteomes" id="UP000837801">
    <property type="component" value="Unassembled WGS sequence"/>
</dbReference>
<keyword evidence="3 6" id="KW-0812">Transmembrane</keyword>
<dbReference type="OrthoDB" id="2018619at2759"/>
<feature type="transmembrane region" description="Helical" evidence="6">
    <location>
        <begin position="195"/>
        <end position="213"/>
    </location>
</feature>
<evidence type="ECO:0000256" key="1">
    <source>
        <dbReference type="ARBA" id="ARBA00004141"/>
    </source>
</evidence>
<dbReference type="InterPro" id="IPR001248">
    <property type="entry name" value="Pur-cyt_permease"/>
</dbReference>
<feature type="transmembrane region" description="Helical" evidence="6">
    <location>
        <begin position="172"/>
        <end position="188"/>
    </location>
</feature>
<dbReference type="InterPro" id="IPR045225">
    <property type="entry name" value="Uracil/uridine/allantoin_perm"/>
</dbReference>
<keyword evidence="4 6" id="KW-1133">Transmembrane helix</keyword>
<evidence type="ECO:0000256" key="5">
    <source>
        <dbReference type="ARBA" id="ARBA00023136"/>
    </source>
</evidence>
<feature type="transmembrane region" description="Helical" evidence="6">
    <location>
        <begin position="72"/>
        <end position="92"/>
    </location>
</feature>
<keyword evidence="8" id="KW-1185">Reference proteome</keyword>
<feature type="transmembrane region" description="Helical" evidence="6">
    <location>
        <begin position="233"/>
        <end position="253"/>
    </location>
</feature>
<feature type="transmembrane region" description="Helical" evidence="6">
    <location>
        <begin position="479"/>
        <end position="498"/>
    </location>
</feature>
<keyword evidence="5 6" id="KW-0472">Membrane</keyword>
<comment type="similarity">
    <text evidence="2">Belongs to the purine-cytosine permease (2.A.39) family.</text>
</comment>
<dbReference type="CDD" id="cd11482">
    <property type="entry name" value="SLC-NCS1sbd_NRT1-like"/>
    <property type="match status" value="1"/>
</dbReference>
<comment type="subcellular location">
    <subcellularLocation>
        <location evidence="1">Membrane</location>
        <topology evidence="1">Multi-pass membrane protein</topology>
    </subcellularLocation>
</comment>
<dbReference type="AlphaFoldDB" id="A0A9P0QTR4"/>
<feature type="transmembrane region" description="Helical" evidence="6">
    <location>
        <begin position="274"/>
        <end position="295"/>
    </location>
</feature>
<dbReference type="PANTHER" id="PTHR30618:SF15">
    <property type="entry name" value="NICOTINAMIDE RIBOSIDE TRANSPORTER 1-RELATED"/>
    <property type="match status" value="1"/>
</dbReference>
<dbReference type="NCBIfam" id="TIGR00800">
    <property type="entry name" value="ncs1"/>
    <property type="match status" value="1"/>
</dbReference>
<dbReference type="GO" id="GO:0005886">
    <property type="term" value="C:plasma membrane"/>
    <property type="evidence" value="ECO:0007669"/>
    <property type="project" value="TreeGrafter"/>
</dbReference>
<dbReference type="PANTHER" id="PTHR30618">
    <property type="entry name" value="NCS1 FAMILY PURINE/PYRIMIDINE TRANSPORTER"/>
    <property type="match status" value="1"/>
</dbReference>
<evidence type="ECO:0000256" key="4">
    <source>
        <dbReference type="ARBA" id="ARBA00022989"/>
    </source>
</evidence>
<gene>
    <name evidence="7" type="ORF">CLIB1423_19S01728</name>
</gene>
<evidence type="ECO:0000313" key="7">
    <source>
        <dbReference type="EMBL" id="CAH2354866.1"/>
    </source>
</evidence>
<feature type="transmembrane region" description="Helical" evidence="6">
    <location>
        <begin position="112"/>
        <end position="133"/>
    </location>
</feature>
<dbReference type="Pfam" id="PF02133">
    <property type="entry name" value="Transp_cyt_pur"/>
    <property type="match status" value="1"/>
</dbReference>
<dbReference type="EMBL" id="CAKXYY010000019">
    <property type="protein sequence ID" value="CAH2354866.1"/>
    <property type="molecule type" value="Genomic_DNA"/>
</dbReference>
<evidence type="ECO:0000313" key="8">
    <source>
        <dbReference type="Proteomes" id="UP000837801"/>
    </source>
</evidence>